<dbReference type="EMBL" id="BTGD01000005">
    <property type="protein sequence ID" value="GMM55209.1"/>
    <property type="molecule type" value="Genomic_DNA"/>
</dbReference>
<evidence type="ECO:0000256" key="1">
    <source>
        <dbReference type="ARBA" id="ARBA00004173"/>
    </source>
</evidence>
<dbReference type="PANTHER" id="PTHR36959:SF2">
    <property type="entry name" value="ALTERED INHERITANCE OF MITOCHONDRIA PROTEIN 24, MITOCHONDRIAL"/>
    <property type="match status" value="1"/>
</dbReference>
<evidence type="ECO:0000313" key="7">
    <source>
        <dbReference type="EMBL" id="GMM55209.1"/>
    </source>
</evidence>
<dbReference type="AlphaFoldDB" id="A0AAV5RUE1"/>
<comment type="subcellular location">
    <subcellularLocation>
        <location evidence="1 6">Mitochondrion</location>
    </subcellularLocation>
</comment>
<proteinExistence type="inferred from homology"/>
<dbReference type="InterPro" id="IPR036983">
    <property type="entry name" value="AIM24_sf"/>
</dbReference>
<comment type="similarity">
    <text evidence="2 6">Belongs to the AIM24 family.</text>
</comment>
<dbReference type="SUPFAM" id="SSF51219">
    <property type="entry name" value="TRAP-like"/>
    <property type="match status" value="1"/>
</dbReference>
<dbReference type="Pfam" id="PF01987">
    <property type="entry name" value="AIM24"/>
    <property type="match status" value="1"/>
</dbReference>
<accession>A0AAV5RUE1</accession>
<protein>
    <recommendedName>
        <fullName evidence="3 6">Altered inheritance of mitochondria protein 24, mitochondrial</fullName>
    </recommendedName>
</protein>
<dbReference type="InterPro" id="IPR002838">
    <property type="entry name" value="AIM24"/>
</dbReference>
<dbReference type="InterPro" id="IPR016031">
    <property type="entry name" value="Trp_RNA-bd_attenuator-like_dom"/>
</dbReference>
<sequence length="390" mass="42939">MLSIGKCTSVVPRGCVARGMASGNSVARPHVTVDLDSSAADDSPSLSGSRTQFRLVNQPPTMARLAVAPRVPVFVRQGCLVSLYNNNRAEDISLTKEFVDLWANIATYASLKPAQYVRLLSRNHSFNALISTNNALQRGLQTSLYHLNMGGQEDWQVWGRDAIVAFEANTSLSIESARTLQFKKVQNAEFAVLRGRGNVLLNGVGSIVKVELKHSYDEILLNYRNLLAVSGRSQVDITDAMENRLMSQNKHTYKHVAIPPLRSTNDSQITMRSVLATTTAVAKVAAQWILRAVDVARYGTPTNFVKISGPRTVLIQSFNNAVLDSNASYELEPLLDDAPSRRYVPPSVTNDIRNSNLSIAYVQPSGRVTFEKTLSFEQRDADADAQDQKL</sequence>
<evidence type="ECO:0000256" key="2">
    <source>
        <dbReference type="ARBA" id="ARBA00009322"/>
    </source>
</evidence>
<organism evidence="7 8">
    <name type="scientific">Maudiozyma humilis</name>
    <name type="common">Sour dough yeast</name>
    <name type="synonym">Kazachstania humilis</name>
    <dbReference type="NCBI Taxonomy" id="51915"/>
    <lineage>
        <taxon>Eukaryota</taxon>
        <taxon>Fungi</taxon>
        <taxon>Dikarya</taxon>
        <taxon>Ascomycota</taxon>
        <taxon>Saccharomycotina</taxon>
        <taxon>Saccharomycetes</taxon>
        <taxon>Saccharomycetales</taxon>
        <taxon>Saccharomycetaceae</taxon>
        <taxon>Maudiozyma</taxon>
    </lineage>
</organism>
<dbReference type="Proteomes" id="UP001377567">
    <property type="component" value="Unassembled WGS sequence"/>
</dbReference>
<comment type="caution">
    <text evidence="7">The sequence shown here is derived from an EMBL/GenBank/DDBJ whole genome shotgun (WGS) entry which is preliminary data.</text>
</comment>
<evidence type="ECO:0000256" key="6">
    <source>
        <dbReference type="RuleBase" id="RU363045"/>
    </source>
</evidence>
<dbReference type="PANTHER" id="PTHR36959">
    <property type="entry name" value="ALTERED INHERITANCE OF MITOCHONDRIA PROTEIN 24, MITOCHONDRIAL"/>
    <property type="match status" value="1"/>
</dbReference>
<name>A0AAV5RUE1_MAUHU</name>
<keyword evidence="4" id="KW-0809">Transit peptide</keyword>
<evidence type="ECO:0000256" key="5">
    <source>
        <dbReference type="ARBA" id="ARBA00023128"/>
    </source>
</evidence>
<evidence type="ECO:0000256" key="4">
    <source>
        <dbReference type="ARBA" id="ARBA00022946"/>
    </source>
</evidence>
<evidence type="ECO:0000256" key="3">
    <source>
        <dbReference type="ARBA" id="ARBA00013287"/>
    </source>
</evidence>
<keyword evidence="5 6" id="KW-0496">Mitochondrion</keyword>
<gene>
    <name evidence="7" type="ORF">DAKH74_018250</name>
</gene>
<dbReference type="GO" id="GO:0007007">
    <property type="term" value="P:inner mitochondrial membrane organization"/>
    <property type="evidence" value="ECO:0007669"/>
    <property type="project" value="TreeGrafter"/>
</dbReference>
<dbReference type="GO" id="GO:0005743">
    <property type="term" value="C:mitochondrial inner membrane"/>
    <property type="evidence" value="ECO:0007669"/>
    <property type="project" value="TreeGrafter"/>
</dbReference>
<dbReference type="Gene3D" id="3.60.160.10">
    <property type="entry name" value="Mitochondrial biogenesis AIM24"/>
    <property type="match status" value="1"/>
</dbReference>
<keyword evidence="8" id="KW-1185">Reference proteome</keyword>
<evidence type="ECO:0000313" key="8">
    <source>
        <dbReference type="Proteomes" id="UP001377567"/>
    </source>
</evidence>
<reference evidence="7 8" key="1">
    <citation type="journal article" date="2023" name="Elife">
        <title>Identification of key yeast species and microbe-microbe interactions impacting larval growth of Drosophila in the wild.</title>
        <authorList>
            <person name="Mure A."/>
            <person name="Sugiura Y."/>
            <person name="Maeda R."/>
            <person name="Honda K."/>
            <person name="Sakurai N."/>
            <person name="Takahashi Y."/>
            <person name="Watada M."/>
            <person name="Katoh T."/>
            <person name="Gotoh A."/>
            <person name="Gotoh Y."/>
            <person name="Taniguchi I."/>
            <person name="Nakamura K."/>
            <person name="Hayashi T."/>
            <person name="Katayama T."/>
            <person name="Uemura T."/>
            <person name="Hattori Y."/>
        </authorList>
    </citation>
    <scope>NUCLEOTIDE SEQUENCE [LARGE SCALE GENOMIC DNA]</scope>
    <source>
        <strain evidence="7 8">KH-74</strain>
    </source>
</reference>